<dbReference type="EMBL" id="JABEQD010000003">
    <property type="protein sequence ID" value="MBB2168049.1"/>
    <property type="molecule type" value="Genomic_DNA"/>
</dbReference>
<gene>
    <name evidence="1" type="ORF">HLH36_06715</name>
</gene>
<protein>
    <submittedName>
        <fullName evidence="1">DUF934 domain-containing protein</fullName>
    </submittedName>
</protein>
<name>A0A7W4IS93_9PROT</name>
<sequence length="146" mass="16459">MVEPFHIIPLQQLVAIGPRLQVFPPAGTLVPNDAPLAMLRPFLDRLDLIAVEFPKFRDGRGFTLARTLRERHVFKGDIRAIGHILPDQFRALILCGFSTVVTPDDHPPEQWSRTLRSLSSPDSSTPLLNRLIGRRALSREYVAESE</sequence>
<proteinExistence type="predicted"/>
<dbReference type="Pfam" id="PF06073">
    <property type="entry name" value="DUF934"/>
    <property type="match status" value="1"/>
</dbReference>
<dbReference type="Proteomes" id="UP000559860">
    <property type="component" value="Unassembled WGS sequence"/>
</dbReference>
<organism evidence="1 2">
    <name type="scientific">Gluconacetobacter aggeris</name>
    <dbReference type="NCBI Taxonomy" id="1286186"/>
    <lineage>
        <taxon>Bacteria</taxon>
        <taxon>Pseudomonadati</taxon>
        <taxon>Pseudomonadota</taxon>
        <taxon>Alphaproteobacteria</taxon>
        <taxon>Acetobacterales</taxon>
        <taxon>Acetobacteraceae</taxon>
        <taxon>Gluconacetobacter</taxon>
    </lineage>
</organism>
<comment type="caution">
    <text evidence="1">The sequence shown here is derived from an EMBL/GenBank/DDBJ whole genome shotgun (WGS) entry which is preliminary data.</text>
</comment>
<dbReference type="AlphaFoldDB" id="A0A7W4IS93"/>
<evidence type="ECO:0000313" key="2">
    <source>
        <dbReference type="Proteomes" id="UP000559860"/>
    </source>
</evidence>
<evidence type="ECO:0000313" key="1">
    <source>
        <dbReference type="EMBL" id="MBB2168049.1"/>
    </source>
</evidence>
<dbReference type="InterPro" id="IPR008318">
    <property type="entry name" value="UCP030820"/>
</dbReference>
<accession>A0A7W4IS93</accession>
<keyword evidence="2" id="KW-1185">Reference proteome</keyword>
<reference evidence="1 2" key="1">
    <citation type="submission" date="2020-04" db="EMBL/GenBank/DDBJ databases">
        <title>Description of novel Gluconacetobacter.</title>
        <authorList>
            <person name="Sombolestani A."/>
        </authorList>
    </citation>
    <scope>NUCLEOTIDE SEQUENCE [LARGE SCALE GENOMIC DNA]</scope>
    <source>
        <strain evidence="1 2">LMG 27801</strain>
    </source>
</reference>